<dbReference type="Pfam" id="PF07173">
    <property type="entry name" value="GRDP-like"/>
    <property type="match status" value="1"/>
</dbReference>
<organism evidence="2 3">
    <name type="scientific">Niveomyces insectorum RCEF 264</name>
    <dbReference type="NCBI Taxonomy" id="1081102"/>
    <lineage>
        <taxon>Eukaryota</taxon>
        <taxon>Fungi</taxon>
        <taxon>Dikarya</taxon>
        <taxon>Ascomycota</taxon>
        <taxon>Pezizomycotina</taxon>
        <taxon>Sordariomycetes</taxon>
        <taxon>Hypocreomycetidae</taxon>
        <taxon>Hypocreales</taxon>
        <taxon>Cordycipitaceae</taxon>
        <taxon>Niveomyces</taxon>
    </lineage>
</organism>
<sequence>MPATGNETNEEGRKSPVVDHAARGEGGDGDAAPPVYSAVAPGGAAVDAAADASAEAGLAAAFDKLTIPDGADAAAAGSLPAVDTCLAHLKFLYAVHALKEDIGYTDGIWGLWDTRVLGKDLSLTLPSDQPRPATEQERQQVSLSRLREKRWALFVARAVDRYAVWWNTLPKRMLNEIDMMDPSSPSYVHFPTQAPCTPWQKESLPPLDVTMVMHAHMLNPRAFLEDCLRNGLDRTWASGFPWTLVDEAIGTDFSYRVSDQTKVNWAALTGLNWDNVDDPTDKTMACPACNMSIVVPWTTCGTSGDDGGDQGNYNRIDDEKADDLVGLGYGDGEFGALCPACDTEIDKNLLSVGKFVRHSIELIRGGHPMPGTILELSSGRPEQVPPTDRGGSRHPRTFPNRMVQMALPGKILPLTQVGVLPPPTMDTVRTHIERVLNDHAAIRQIDSMVTPRYRLLPVARMAVRKMMSRYWDNVSPFALNLEGAVLRQGIFMDKMHRIDWLQSPSARETMARLITKYERFVDLMAAHPTKTCVPTLDVDLAWHTHQLSPAAYYRYTVSKTGKFIDHDDKMDEAKLGLAFEFTSKVYQDKYGEVYSECTCWYCEAIRASHISSAGKLLGISKQDRVSEGFHDSGRALCCPPERSAHISAHNAVQFVGTDVRSSITHKVRMAQLRRLEANYQKAVKRAQKRGRTLPPRKEYYDHWGYQYYIRATCQPAPARGAAALVEVAAVAALLVEPAADRVVVDLADPSPADAVAAAAADVEEEVDAEEEAAGAVAAAAVVAVEEEEEAVLH</sequence>
<dbReference type="GO" id="GO:0051213">
    <property type="term" value="F:dioxygenase activity"/>
    <property type="evidence" value="ECO:0007669"/>
    <property type="project" value="UniProtKB-KW"/>
</dbReference>
<dbReference type="PANTHER" id="PTHR34365">
    <property type="entry name" value="ENOLASE (DUF1399)"/>
    <property type="match status" value="1"/>
</dbReference>
<evidence type="ECO:0000313" key="3">
    <source>
        <dbReference type="Proteomes" id="UP000076874"/>
    </source>
</evidence>
<accession>A0A162MR75</accession>
<dbReference type="PANTHER" id="PTHR34365:SF7">
    <property type="entry name" value="GLYCINE-RICH DOMAIN-CONTAINING PROTEIN 1"/>
    <property type="match status" value="1"/>
</dbReference>
<keyword evidence="2" id="KW-0223">Dioxygenase</keyword>
<evidence type="ECO:0000313" key="2">
    <source>
        <dbReference type="EMBL" id="OAA65590.1"/>
    </source>
</evidence>
<dbReference type="Proteomes" id="UP000076874">
    <property type="component" value="Unassembled WGS sequence"/>
</dbReference>
<feature type="compositionally biased region" description="Basic and acidic residues" evidence="1">
    <location>
        <begin position="10"/>
        <end position="26"/>
    </location>
</feature>
<name>A0A162MR75_9HYPO</name>
<gene>
    <name evidence="2" type="ORF">SPI_02377</name>
</gene>
<feature type="region of interest" description="Disordered" evidence="1">
    <location>
        <begin position="376"/>
        <end position="396"/>
    </location>
</feature>
<evidence type="ECO:0000256" key="1">
    <source>
        <dbReference type="SAM" id="MobiDB-lite"/>
    </source>
</evidence>
<dbReference type="InterPro" id="IPR009836">
    <property type="entry name" value="GRDP-like"/>
</dbReference>
<proteinExistence type="predicted"/>
<dbReference type="OrthoDB" id="2684236at2759"/>
<comment type="caution">
    <text evidence="2">The sequence shown here is derived from an EMBL/GenBank/DDBJ whole genome shotgun (WGS) entry which is preliminary data.</text>
</comment>
<feature type="region of interest" description="Disordered" evidence="1">
    <location>
        <begin position="1"/>
        <end position="34"/>
    </location>
</feature>
<dbReference type="STRING" id="1081102.A0A162MR75"/>
<reference evidence="2 3" key="1">
    <citation type="journal article" date="2016" name="Genome Biol. Evol.">
        <title>Divergent and convergent evolution of fungal pathogenicity.</title>
        <authorList>
            <person name="Shang Y."/>
            <person name="Xiao G."/>
            <person name="Zheng P."/>
            <person name="Cen K."/>
            <person name="Zhan S."/>
            <person name="Wang C."/>
        </authorList>
    </citation>
    <scope>NUCLEOTIDE SEQUENCE [LARGE SCALE GENOMIC DNA]</scope>
    <source>
        <strain evidence="2 3">RCEF 264</strain>
    </source>
</reference>
<dbReference type="EMBL" id="AZHD01000003">
    <property type="protein sequence ID" value="OAA65590.1"/>
    <property type="molecule type" value="Genomic_DNA"/>
</dbReference>
<keyword evidence="2" id="KW-0560">Oxidoreductase</keyword>
<keyword evidence="3" id="KW-1185">Reference proteome</keyword>
<dbReference type="AlphaFoldDB" id="A0A162MR75"/>
<protein>
    <submittedName>
        <fullName evidence="2">Alpha-ketoglutarate-dependent sulfonate dioxygenase</fullName>
    </submittedName>
</protein>